<comment type="similarity">
    <text evidence="8">Belongs to the peroxiredoxin family. BCP/PrxQ subfamily.</text>
</comment>
<dbReference type="InterPro" id="IPR013766">
    <property type="entry name" value="Thioredoxin_domain"/>
</dbReference>
<dbReference type="PANTHER" id="PTHR42801">
    <property type="entry name" value="THIOREDOXIN-DEPENDENT PEROXIDE REDUCTASE"/>
    <property type="match status" value="1"/>
</dbReference>
<gene>
    <name evidence="11" type="ORF">BWQ96_04292</name>
</gene>
<dbReference type="GO" id="GO:0005737">
    <property type="term" value="C:cytoplasm"/>
    <property type="evidence" value="ECO:0007669"/>
    <property type="project" value="TreeGrafter"/>
</dbReference>
<keyword evidence="2" id="KW-0575">Peroxidase</keyword>
<organism evidence="11 12">
    <name type="scientific">Gracilariopsis chorda</name>
    <dbReference type="NCBI Taxonomy" id="448386"/>
    <lineage>
        <taxon>Eukaryota</taxon>
        <taxon>Rhodophyta</taxon>
        <taxon>Florideophyceae</taxon>
        <taxon>Rhodymeniophycidae</taxon>
        <taxon>Gracilariales</taxon>
        <taxon>Gracilariaceae</taxon>
        <taxon>Gracilariopsis</taxon>
    </lineage>
</organism>
<keyword evidence="12" id="KW-1185">Reference proteome</keyword>
<evidence type="ECO:0000259" key="10">
    <source>
        <dbReference type="PROSITE" id="PS51352"/>
    </source>
</evidence>
<comment type="catalytic activity">
    <reaction evidence="9">
        <text>a hydroperoxide + [thioredoxin]-dithiol = an alcohol + [thioredoxin]-disulfide + H2O</text>
        <dbReference type="Rhea" id="RHEA:62620"/>
        <dbReference type="Rhea" id="RHEA-COMP:10698"/>
        <dbReference type="Rhea" id="RHEA-COMP:10700"/>
        <dbReference type="ChEBI" id="CHEBI:15377"/>
        <dbReference type="ChEBI" id="CHEBI:29950"/>
        <dbReference type="ChEBI" id="CHEBI:30879"/>
        <dbReference type="ChEBI" id="CHEBI:35924"/>
        <dbReference type="ChEBI" id="CHEBI:50058"/>
        <dbReference type="EC" id="1.11.1.24"/>
    </reaction>
</comment>
<comment type="caution">
    <text evidence="11">The sequence shown here is derived from an EMBL/GenBank/DDBJ whole genome shotgun (WGS) entry which is preliminary data.</text>
</comment>
<keyword evidence="5" id="KW-1015">Disulfide bond</keyword>
<dbReference type="OrthoDB" id="338622at2759"/>
<evidence type="ECO:0000313" key="11">
    <source>
        <dbReference type="EMBL" id="PXF45931.1"/>
    </source>
</evidence>
<accession>A0A2V3IUY8</accession>
<dbReference type="GO" id="GO:0045454">
    <property type="term" value="P:cell redox homeostasis"/>
    <property type="evidence" value="ECO:0007669"/>
    <property type="project" value="TreeGrafter"/>
</dbReference>
<dbReference type="InterPro" id="IPR050924">
    <property type="entry name" value="Peroxiredoxin_BCP/PrxQ"/>
</dbReference>
<evidence type="ECO:0000256" key="7">
    <source>
        <dbReference type="ARBA" id="ARBA00032824"/>
    </source>
</evidence>
<evidence type="ECO:0000256" key="5">
    <source>
        <dbReference type="ARBA" id="ARBA00023157"/>
    </source>
</evidence>
<evidence type="ECO:0000256" key="3">
    <source>
        <dbReference type="ARBA" id="ARBA00022862"/>
    </source>
</evidence>
<name>A0A2V3IUY8_9FLOR</name>
<evidence type="ECO:0000256" key="8">
    <source>
        <dbReference type="ARBA" id="ARBA00038489"/>
    </source>
</evidence>
<dbReference type="InterPro" id="IPR036249">
    <property type="entry name" value="Thioredoxin-like_sf"/>
</dbReference>
<keyword evidence="6" id="KW-0676">Redox-active center</keyword>
<proteinExistence type="inferred from homology"/>
<dbReference type="STRING" id="448386.A0A2V3IUY8"/>
<dbReference type="PANTHER" id="PTHR42801:SF7">
    <property type="entry name" value="SLL1159 PROTEIN"/>
    <property type="match status" value="1"/>
</dbReference>
<dbReference type="AlphaFoldDB" id="A0A2V3IUY8"/>
<dbReference type="EMBL" id="NBIV01000049">
    <property type="protein sequence ID" value="PXF45931.1"/>
    <property type="molecule type" value="Genomic_DNA"/>
</dbReference>
<evidence type="ECO:0000256" key="4">
    <source>
        <dbReference type="ARBA" id="ARBA00023002"/>
    </source>
</evidence>
<dbReference type="Proteomes" id="UP000247409">
    <property type="component" value="Unassembled WGS sequence"/>
</dbReference>
<dbReference type="Pfam" id="PF00578">
    <property type="entry name" value="AhpC-TSA"/>
    <property type="match status" value="1"/>
</dbReference>
<evidence type="ECO:0000313" key="12">
    <source>
        <dbReference type="Proteomes" id="UP000247409"/>
    </source>
</evidence>
<feature type="domain" description="Thioredoxin" evidence="10">
    <location>
        <begin position="48"/>
        <end position="225"/>
    </location>
</feature>
<evidence type="ECO:0000256" key="6">
    <source>
        <dbReference type="ARBA" id="ARBA00023284"/>
    </source>
</evidence>
<evidence type="ECO:0000256" key="9">
    <source>
        <dbReference type="ARBA" id="ARBA00049091"/>
    </source>
</evidence>
<dbReference type="GO" id="GO:0008379">
    <property type="term" value="F:thioredoxin peroxidase activity"/>
    <property type="evidence" value="ECO:0007669"/>
    <property type="project" value="TreeGrafter"/>
</dbReference>
<keyword evidence="4" id="KW-0560">Oxidoreductase</keyword>
<protein>
    <recommendedName>
        <fullName evidence="1">thioredoxin-dependent peroxiredoxin</fullName>
        <ecNumber evidence="1">1.11.1.24</ecNumber>
    </recommendedName>
    <alternativeName>
        <fullName evidence="7">Thioredoxin peroxidase</fullName>
    </alternativeName>
</protein>
<sequence length="225" mass="24546">MTLPALPKLSTALLAKKKQVLDNMPEETVKGLEETSAGLAKVYTPNPLAKGDIAPDFTLKNASGEPIKLSDLLRDHSAVVLTWYRGGWCPYCNVALESLIAANEHIEALGAKLVALTPETPDESLSVIEKTHIPFHVLSDDGLFVAEKYGIAFTVTEEIKALYRTFGVDLDHMNGNDGNRKARLPLPASLVLDKEGKVEFVYANLDYTTRAEPSDIIDAIKSIVE</sequence>
<dbReference type="Gene3D" id="3.40.30.10">
    <property type="entry name" value="Glutaredoxin"/>
    <property type="match status" value="1"/>
</dbReference>
<dbReference type="GO" id="GO:0034599">
    <property type="term" value="P:cellular response to oxidative stress"/>
    <property type="evidence" value="ECO:0007669"/>
    <property type="project" value="TreeGrafter"/>
</dbReference>
<dbReference type="SUPFAM" id="SSF52833">
    <property type="entry name" value="Thioredoxin-like"/>
    <property type="match status" value="1"/>
</dbReference>
<dbReference type="EC" id="1.11.1.24" evidence="1"/>
<keyword evidence="3" id="KW-0049">Antioxidant</keyword>
<evidence type="ECO:0000256" key="1">
    <source>
        <dbReference type="ARBA" id="ARBA00013017"/>
    </source>
</evidence>
<evidence type="ECO:0000256" key="2">
    <source>
        <dbReference type="ARBA" id="ARBA00022559"/>
    </source>
</evidence>
<dbReference type="PROSITE" id="PS51352">
    <property type="entry name" value="THIOREDOXIN_2"/>
    <property type="match status" value="1"/>
</dbReference>
<reference evidence="11 12" key="1">
    <citation type="journal article" date="2018" name="Mol. Biol. Evol.">
        <title>Analysis of the draft genome of the red seaweed Gracilariopsis chorda provides insights into genome size evolution in Rhodophyta.</title>
        <authorList>
            <person name="Lee J."/>
            <person name="Yang E.C."/>
            <person name="Graf L."/>
            <person name="Yang J.H."/>
            <person name="Qiu H."/>
            <person name="Zel Zion U."/>
            <person name="Chan C.X."/>
            <person name="Stephens T.G."/>
            <person name="Weber A.P.M."/>
            <person name="Boo G.H."/>
            <person name="Boo S.M."/>
            <person name="Kim K.M."/>
            <person name="Shin Y."/>
            <person name="Jung M."/>
            <person name="Lee S.J."/>
            <person name="Yim H.S."/>
            <person name="Lee J.H."/>
            <person name="Bhattacharya D."/>
            <person name="Yoon H.S."/>
        </authorList>
    </citation>
    <scope>NUCLEOTIDE SEQUENCE [LARGE SCALE GENOMIC DNA]</scope>
    <source>
        <strain evidence="11 12">SKKU-2015</strain>
        <tissue evidence="11">Whole body</tissue>
    </source>
</reference>
<dbReference type="CDD" id="cd02970">
    <property type="entry name" value="PRX_like2"/>
    <property type="match status" value="1"/>
</dbReference>
<dbReference type="InterPro" id="IPR000866">
    <property type="entry name" value="AhpC/TSA"/>
</dbReference>